<dbReference type="AlphaFoldDB" id="A0A2P6N5X2"/>
<keyword evidence="2" id="KW-1185">Reference proteome</keyword>
<evidence type="ECO:0000313" key="2">
    <source>
        <dbReference type="Proteomes" id="UP000241769"/>
    </source>
</evidence>
<accession>A0A2P6N5X2</accession>
<dbReference type="Proteomes" id="UP000241769">
    <property type="component" value="Unassembled WGS sequence"/>
</dbReference>
<gene>
    <name evidence="1" type="ORF">PROFUN_12945</name>
</gene>
<dbReference type="EMBL" id="MDYQ01000187">
    <property type="protein sequence ID" value="PRP79344.1"/>
    <property type="molecule type" value="Genomic_DNA"/>
</dbReference>
<evidence type="ECO:0008006" key="3">
    <source>
        <dbReference type="Google" id="ProtNLM"/>
    </source>
</evidence>
<organism evidence="1 2">
    <name type="scientific">Planoprotostelium fungivorum</name>
    <dbReference type="NCBI Taxonomy" id="1890364"/>
    <lineage>
        <taxon>Eukaryota</taxon>
        <taxon>Amoebozoa</taxon>
        <taxon>Evosea</taxon>
        <taxon>Variosea</taxon>
        <taxon>Cavosteliida</taxon>
        <taxon>Cavosteliaceae</taxon>
        <taxon>Planoprotostelium</taxon>
    </lineage>
</organism>
<sequence length="320" mass="36498">MSEQPTLYSLALEANHSLNVHESKFAKYGRSCDNCRRSHVACNGAVFTMFEEKRGKYRQPSPSTPMVAVNQEEPPLKREMTQHTPNELPLPHVVPPPAEINIPIVYDLEAKPLEAWMAATKHAIDIGRVTETQMQALMKMITAMNERRLQQMKFINSQQKEHMISDYQLRLENLIAQCIDIEAPAYIYSHFGVVQYVNPAFRRFTGFDGNLPSAVSQGLLYELFHLSEVEDGEIIEHMRRKVVNGGEDQFVWVPASLRVWEGSSAVKTRMHYTSGQDMYVEGTICTTVKKDLLNLPILFYCIFLPSPSSIRKSSLKETME</sequence>
<comment type="caution">
    <text evidence="1">The sequence shown here is derived from an EMBL/GenBank/DDBJ whole genome shotgun (WGS) entry which is preliminary data.</text>
</comment>
<evidence type="ECO:0000313" key="1">
    <source>
        <dbReference type="EMBL" id="PRP79344.1"/>
    </source>
</evidence>
<protein>
    <recommendedName>
        <fullName evidence="3">PAS domain-containing protein</fullName>
    </recommendedName>
</protein>
<reference evidence="1 2" key="1">
    <citation type="journal article" date="2018" name="Genome Biol. Evol.">
        <title>Multiple Roots of Fruiting Body Formation in Amoebozoa.</title>
        <authorList>
            <person name="Hillmann F."/>
            <person name="Forbes G."/>
            <person name="Novohradska S."/>
            <person name="Ferling I."/>
            <person name="Riege K."/>
            <person name="Groth M."/>
            <person name="Westermann M."/>
            <person name="Marz M."/>
            <person name="Spaller T."/>
            <person name="Winckler T."/>
            <person name="Schaap P."/>
            <person name="Glockner G."/>
        </authorList>
    </citation>
    <scope>NUCLEOTIDE SEQUENCE [LARGE SCALE GENOMIC DNA]</scope>
    <source>
        <strain evidence="1 2">Jena</strain>
    </source>
</reference>
<name>A0A2P6N5X2_9EUKA</name>
<dbReference type="OrthoDB" id="2538135at2759"/>
<dbReference type="InParanoid" id="A0A2P6N5X2"/>
<proteinExistence type="predicted"/>